<comment type="caution">
    <text evidence="2">The sequence shown here is derived from an EMBL/GenBank/DDBJ whole genome shotgun (WGS) entry which is preliminary data.</text>
</comment>
<evidence type="ECO:0000313" key="3">
    <source>
        <dbReference type="Proteomes" id="UP000731465"/>
    </source>
</evidence>
<dbReference type="InterPro" id="IPR001173">
    <property type="entry name" value="Glyco_trans_2-like"/>
</dbReference>
<dbReference type="PANTHER" id="PTHR22916:SF3">
    <property type="entry name" value="UDP-GLCNAC:BETAGAL BETA-1,3-N-ACETYLGLUCOSAMINYLTRANSFERASE-LIKE PROTEIN 1"/>
    <property type="match status" value="1"/>
</dbReference>
<reference evidence="2 3" key="1">
    <citation type="submission" date="2021-03" db="EMBL/GenBank/DDBJ databases">
        <title>Succinivibrio sp. nov. isolated from feces of cow.</title>
        <authorList>
            <person name="Choi J.-Y."/>
        </authorList>
    </citation>
    <scope>NUCLEOTIDE SEQUENCE [LARGE SCALE GENOMIC DNA]</scope>
    <source>
        <strain evidence="2 3">AGMB01872</strain>
    </source>
</reference>
<keyword evidence="3" id="KW-1185">Reference proteome</keyword>
<protein>
    <submittedName>
        <fullName evidence="2">Glycosyltransferase family 2 protein</fullName>
    </submittedName>
</protein>
<dbReference type="RefSeq" id="WP_219938272.1">
    <property type="nucleotide sequence ID" value="NZ_JAGFNY010000046.1"/>
</dbReference>
<dbReference type="PANTHER" id="PTHR22916">
    <property type="entry name" value="GLYCOSYLTRANSFERASE"/>
    <property type="match status" value="1"/>
</dbReference>
<organism evidence="2 3">
    <name type="scientific">Succinivibrio faecicola</name>
    <dbReference type="NCBI Taxonomy" id="2820300"/>
    <lineage>
        <taxon>Bacteria</taxon>
        <taxon>Pseudomonadati</taxon>
        <taxon>Pseudomonadota</taxon>
        <taxon>Gammaproteobacteria</taxon>
        <taxon>Aeromonadales</taxon>
        <taxon>Succinivibrionaceae</taxon>
        <taxon>Succinivibrio</taxon>
    </lineage>
</organism>
<dbReference type="Pfam" id="PF00535">
    <property type="entry name" value="Glycos_transf_2"/>
    <property type="match status" value="1"/>
</dbReference>
<accession>A0ABS7DIC8</accession>
<dbReference type="CDD" id="cd00761">
    <property type="entry name" value="Glyco_tranf_GTA_type"/>
    <property type="match status" value="1"/>
</dbReference>
<evidence type="ECO:0000259" key="1">
    <source>
        <dbReference type="Pfam" id="PF00535"/>
    </source>
</evidence>
<dbReference type="InterPro" id="IPR029044">
    <property type="entry name" value="Nucleotide-diphossugar_trans"/>
</dbReference>
<dbReference type="Proteomes" id="UP000731465">
    <property type="component" value="Unassembled WGS sequence"/>
</dbReference>
<name>A0ABS7DIC8_9GAMM</name>
<evidence type="ECO:0000313" key="2">
    <source>
        <dbReference type="EMBL" id="MBW7571048.1"/>
    </source>
</evidence>
<sequence length="360" mass="42367">MNQPLISVIVPCYNVENQIDRCLKSLTEQTLDKNQYEIITINDASEDRTLDKLTQWEKKYPSLISVITYDENQKQGGARNQGIAIAKGEYIAFVDSDDFVNIHLYQEVKNIIDKHSYDEILIKGTNINHVKSDDISFVEKKMKTLEHSKSRQDLAVEHKRIENFFDYNLPSQGNNGNLFFTSHIYKKSLFTDNDIAFPVKYVYEDNYLTKVISLYIKDTYLIDEIFYFYCENLSSTVCASNNLHHLDRLAIELAVLEYYRLVGAFSLFKKKLEWPFVQNFYLNTLYILFTRFDKLPDIYNFMKEEVYKNFPDFAKNENYNKFTTQREKLLLELLKSGVDVSPDELKRIQIAYLKSIINSK</sequence>
<dbReference type="Gene3D" id="3.90.550.10">
    <property type="entry name" value="Spore Coat Polysaccharide Biosynthesis Protein SpsA, Chain A"/>
    <property type="match status" value="1"/>
</dbReference>
<proteinExistence type="predicted"/>
<feature type="domain" description="Glycosyltransferase 2-like" evidence="1">
    <location>
        <begin position="7"/>
        <end position="120"/>
    </location>
</feature>
<dbReference type="SUPFAM" id="SSF53448">
    <property type="entry name" value="Nucleotide-diphospho-sugar transferases"/>
    <property type="match status" value="1"/>
</dbReference>
<dbReference type="EMBL" id="JAGFNY010000046">
    <property type="protein sequence ID" value="MBW7571048.1"/>
    <property type="molecule type" value="Genomic_DNA"/>
</dbReference>
<gene>
    <name evidence="2" type="ORF">J5V48_09095</name>
</gene>